<dbReference type="eggNOG" id="ENOG502Z9BE">
    <property type="taxonomic scope" value="Bacteria"/>
</dbReference>
<dbReference type="OrthoDB" id="982038at2"/>
<dbReference type="InterPro" id="IPR046111">
    <property type="entry name" value="DUF6048"/>
</dbReference>
<evidence type="ECO:0000256" key="1">
    <source>
        <dbReference type="SAM" id="MobiDB-lite"/>
    </source>
</evidence>
<proteinExistence type="predicted"/>
<evidence type="ECO:0000313" key="3">
    <source>
        <dbReference type="EMBL" id="EAY26725.1"/>
    </source>
</evidence>
<keyword evidence="2" id="KW-0732">Signal</keyword>
<feature type="signal peptide" evidence="2">
    <location>
        <begin position="1"/>
        <end position="23"/>
    </location>
</feature>
<dbReference type="EMBL" id="AAWS01000031">
    <property type="protein sequence ID" value="EAY26725.1"/>
    <property type="molecule type" value="Genomic_DNA"/>
</dbReference>
<feature type="chain" id="PRO_5002642417" description="Outer membrane protein beta-barrel domain-containing protein" evidence="2">
    <location>
        <begin position="24"/>
        <end position="292"/>
    </location>
</feature>
<keyword evidence="4" id="KW-1185">Reference proteome</keyword>
<dbReference type="Proteomes" id="UP000004095">
    <property type="component" value="Unassembled WGS sequence"/>
</dbReference>
<evidence type="ECO:0008006" key="5">
    <source>
        <dbReference type="Google" id="ProtNLM"/>
    </source>
</evidence>
<dbReference type="AlphaFoldDB" id="A1ZSH7"/>
<dbReference type="RefSeq" id="WP_002700497.1">
    <property type="nucleotide sequence ID" value="NZ_AAWS01000031.1"/>
</dbReference>
<feature type="region of interest" description="Disordered" evidence="1">
    <location>
        <begin position="25"/>
        <end position="64"/>
    </location>
</feature>
<evidence type="ECO:0000256" key="2">
    <source>
        <dbReference type="SAM" id="SignalP"/>
    </source>
</evidence>
<organism evidence="3 4">
    <name type="scientific">Microscilla marina ATCC 23134</name>
    <dbReference type="NCBI Taxonomy" id="313606"/>
    <lineage>
        <taxon>Bacteria</taxon>
        <taxon>Pseudomonadati</taxon>
        <taxon>Bacteroidota</taxon>
        <taxon>Cytophagia</taxon>
        <taxon>Cytophagales</taxon>
        <taxon>Microscillaceae</taxon>
        <taxon>Microscilla</taxon>
    </lineage>
</organism>
<feature type="region of interest" description="Disordered" evidence="1">
    <location>
        <begin position="268"/>
        <end position="292"/>
    </location>
</feature>
<gene>
    <name evidence="3" type="ORF">M23134_02976</name>
</gene>
<protein>
    <recommendedName>
        <fullName evidence="5">Outer membrane protein beta-barrel domain-containing protein</fullName>
    </recommendedName>
</protein>
<reference evidence="3 4" key="1">
    <citation type="submission" date="2007-01" db="EMBL/GenBank/DDBJ databases">
        <authorList>
            <person name="Haygood M."/>
            <person name="Podell S."/>
            <person name="Anderson C."/>
            <person name="Hopkinson B."/>
            <person name="Roe K."/>
            <person name="Barbeau K."/>
            <person name="Gaasterland T."/>
            <person name="Ferriera S."/>
            <person name="Johnson J."/>
            <person name="Kravitz S."/>
            <person name="Beeson K."/>
            <person name="Sutton G."/>
            <person name="Rogers Y.-H."/>
            <person name="Friedman R."/>
            <person name="Frazier M."/>
            <person name="Venter J.C."/>
        </authorList>
    </citation>
    <scope>NUCLEOTIDE SEQUENCE [LARGE SCALE GENOMIC DNA]</scope>
    <source>
        <strain evidence="3 4">ATCC 23134</strain>
    </source>
</reference>
<feature type="compositionally biased region" description="Basic and acidic residues" evidence="1">
    <location>
        <begin position="28"/>
        <end position="37"/>
    </location>
</feature>
<sequence>MKVMQGLVVLVGIVLLIGHVAQAQTTPTKKDQTKKDTSTTVKSTTRINITPPPARSKKKTKPDSLHKPLRLAGFRLGADILPTAFGTFDQRFTSYQGTFEVLLNNKYFIELSGGVEQRIRQGVSNYTYSSQGFYGRMGINYNMLHRKSKDDAIYVGLHFGYARFDNDISYTITNTANGGDASGLIIEKQLMGTWLEGNFGFKVELFNNLYMGPMFRVKIKLTGSEGELLYPNDIPGYGVNNAANFAFGYHILYRIPFKSKKRKRRVIITPSTPIKKTPPNPTPPKKDKGDGR</sequence>
<dbReference type="Pfam" id="PF19515">
    <property type="entry name" value="DUF6048"/>
    <property type="match status" value="1"/>
</dbReference>
<name>A1ZSH7_MICM2</name>
<comment type="caution">
    <text evidence="3">The sequence shown here is derived from an EMBL/GenBank/DDBJ whole genome shotgun (WGS) entry which is preliminary data.</text>
</comment>
<accession>A1ZSH7</accession>
<evidence type="ECO:0000313" key="4">
    <source>
        <dbReference type="Proteomes" id="UP000004095"/>
    </source>
</evidence>